<protein>
    <submittedName>
        <fullName evidence="10">YeeE/YedE family protein</fullName>
    </submittedName>
</protein>
<dbReference type="KEGG" id="acx:Achr_1910"/>
<dbReference type="PANTHER" id="PTHR30574:SF1">
    <property type="entry name" value="SULPHUR TRANSPORT DOMAIN-CONTAINING PROTEIN"/>
    <property type="match status" value="1"/>
</dbReference>
<evidence type="ECO:0000256" key="6">
    <source>
        <dbReference type="ARBA" id="ARBA00022989"/>
    </source>
</evidence>
<evidence type="ECO:0000256" key="4">
    <source>
        <dbReference type="ARBA" id="ARBA00022519"/>
    </source>
</evidence>
<name>A0A0C4WIV6_9GAMM</name>
<comment type="subcellular location">
    <subcellularLocation>
        <location evidence="1">Cell inner membrane</location>
        <topology evidence="1">Multi-pass membrane protein</topology>
    </subcellularLocation>
</comment>
<dbReference type="HOGENOM" id="CLU_122700_1_0_6"/>
<evidence type="ECO:0000313" key="11">
    <source>
        <dbReference type="Proteomes" id="UP000068210"/>
    </source>
</evidence>
<evidence type="ECO:0000256" key="2">
    <source>
        <dbReference type="ARBA" id="ARBA00022448"/>
    </source>
</evidence>
<organism evidence="10 11">
    <name type="scientific">Azotobacter chroococcum NCIMB 8003</name>
    <dbReference type="NCBI Taxonomy" id="1328314"/>
    <lineage>
        <taxon>Bacteria</taxon>
        <taxon>Pseudomonadati</taxon>
        <taxon>Pseudomonadota</taxon>
        <taxon>Gammaproteobacteria</taxon>
        <taxon>Pseudomonadales</taxon>
        <taxon>Pseudomonadaceae</taxon>
        <taxon>Azotobacter</taxon>
    </lineage>
</organism>
<keyword evidence="11" id="KW-1185">Reference proteome</keyword>
<keyword evidence="7 9" id="KW-0472">Membrane</keyword>
<gene>
    <name evidence="10" type="ORF">Achr_1910</name>
</gene>
<comment type="similarity">
    <text evidence="8">Belongs to the TsuA/YedE (TC 9.B.102) family.</text>
</comment>
<feature type="transmembrane region" description="Helical" evidence="9">
    <location>
        <begin position="56"/>
        <end position="76"/>
    </location>
</feature>
<dbReference type="STRING" id="1328314.Achr_1910"/>
<dbReference type="Proteomes" id="UP000068210">
    <property type="component" value="Chromosome"/>
</dbReference>
<proteinExistence type="inferred from homology"/>
<evidence type="ECO:0000256" key="8">
    <source>
        <dbReference type="ARBA" id="ARBA00035655"/>
    </source>
</evidence>
<keyword evidence="6 9" id="KW-1133">Transmembrane helix</keyword>
<evidence type="ECO:0000256" key="5">
    <source>
        <dbReference type="ARBA" id="ARBA00022692"/>
    </source>
</evidence>
<feature type="transmembrane region" description="Helical" evidence="9">
    <location>
        <begin position="82"/>
        <end position="100"/>
    </location>
</feature>
<dbReference type="EMBL" id="CP010415">
    <property type="protein sequence ID" value="AJE19699.1"/>
    <property type="molecule type" value="Genomic_DNA"/>
</dbReference>
<sequence>MVIDWAHFTPWTALAGGALIGLAASLFVVLNGRIAGISGLLGSLLQRGTDGRDEKALFLLGLLAAPLLWSLFGALPEIEFQTGWPGLAIAGLLVGLGTRYGSGCTSGHGVCGISRLSPRSLVATLAFMASGFATVFVLRHLWGG</sequence>
<evidence type="ECO:0000256" key="9">
    <source>
        <dbReference type="SAM" id="Phobius"/>
    </source>
</evidence>
<keyword evidence="3" id="KW-1003">Cell membrane</keyword>
<reference evidence="10 11" key="1">
    <citation type="journal article" date="2015" name="PLoS ONE">
        <title>Azotobacter Genomes: The Genome of Azotobacter chroococcum NCIMB 8003 (ATCC 4412).</title>
        <authorList>
            <person name="Robson R.L."/>
            <person name="Jones R."/>
            <person name="Robson R.M."/>
            <person name="Schwartz A."/>
            <person name="Richardson T.H."/>
        </authorList>
    </citation>
    <scope>NUCLEOTIDE SEQUENCE [LARGE SCALE GENOMIC DNA]</scope>
    <source>
        <strain evidence="10 11">NCIMB 8003</strain>
    </source>
</reference>
<feature type="transmembrane region" description="Helical" evidence="9">
    <location>
        <begin position="12"/>
        <end position="35"/>
    </location>
</feature>
<dbReference type="GO" id="GO:0005886">
    <property type="term" value="C:plasma membrane"/>
    <property type="evidence" value="ECO:0007669"/>
    <property type="project" value="UniProtKB-SubCell"/>
</dbReference>
<evidence type="ECO:0000256" key="3">
    <source>
        <dbReference type="ARBA" id="ARBA00022475"/>
    </source>
</evidence>
<dbReference type="RefSeq" id="WP_039800944.1">
    <property type="nucleotide sequence ID" value="NZ_CP010415.1"/>
</dbReference>
<dbReference type="PANTHER" id="PTHR30574">
    <property type="entry name" value="INNER MEMBRANE PROTEIN YEDE"/>
    <property type="match status" value="1"/>
</dbReference>
<dbReference type="AlphaFoldDB" id="A0A0C4WIV6"/>
<keyword evidence="2" id="KW-0813">Transport</keyword>
<keyword evidence="5 9" id="KW-0812">Transmembrane</keyword>
<keyword evidence="4" id="KW-0997">Cell inner membrane</keyword>
<feature type="transmembrane region" description="Helical" evidence="9">
    <location>
        <begin position="121"/>
        <end position="142"/>
    </location>
</feature>
<evidence type="ECO:0000256" key="7">
    <source>
        <dbReference type="ARBA" id="ARBA00023136"/>
    </source>
</evidence>
<evidence type="ECO:0000256" key="1">
    <source>
        <dbReference type="ARBA" id="ARBA00004429"/>
    </source>
</evidence>
<evidence type="ECO:0000313" key="10">
    <source>
        <dbReference type="EMBL" id="AJE19699.1"/>
    </source>
</evidence>
<accession>A0A0C4WIV6</accession>
<dbReference type="InterPro" id="IPR007272">
    <property type="entry name" value="Sulf_transp_TsuA/YedE"/>
</dbReference>